<gene>
    <name evidence="7" type="ORF">GNF76_00130</name>
</gene>
<dbReference type="InterPro" id="IPR036641">
    <property type="entry name" value="HPT_dom_sf"/>
</dbReference>
<name>A0A6I3VXN7_9PSED</name>
<dbReference type="GO" id="GO:0000160">
    <property type="term" value="P:phosphorelay signal transduction system"/>
    <property type="evidence" value="ECO:0007669"/>
    <property type="project" value="UniProtKB-KW"/>
</dbReference>
<evidence type="ECO:0000256" key="1">
    <source>
        <dbReference type="ARBA" id="ARBA00022553"/>
    </source>
</evidence>
<dbReference type="Pfam" id="PF00072">
    <property type="entry name" value="Response_reg"/>
    <property type="match status" value="1"/>
</dbReference>
<feature type="modified residue" description="4-aspartylphosphate" evidence="4">
    <location>
        <position position="63"/>
    </location>
</feature>
<comment type="caution">
    <text evidence="7">The sequence shown here is derived from an EMBL/GenBank/DDBJ whole genome shotgun (WGS) entry which is preliminary data.</text>
</comment>
<evidence type="ECO:0000256" key="2">
    <source>
        <dbReference type="ARBA" id="ARBA00023012"/>
    </source>
</evidence>
<dbReference type="EMBL" id="WNNK01000001">
    <property type="protein sequence ID" value="MUF02717.1"/>
    <property type="molecule type" value="Genomic_DNA"/>
</dbReference>
<dbReference type="InterPro" id="IPR001789">
    <property type="entry name" value="Sig_transdc_resp-reg_receiver"/>
</dbReference>
<dbReference type="SMART" id="SM00448">
    <property type="entry name" value="REC"/>
    <property type="match status" value="1"/>
</dbReference>
<dbReference type="PANTHER" id="PTHR45339">
    <property type="entry name" value="HYBRID SIGNAL TRANSDUCTION HISTIDINE KINASE J"/>
    <property type="match status" value="1"/>
</dbReference>
<evidence type="ECO:0000256" key="3">
    <source>
        <dbReference type="PROSITE-ProRule" id="PRU00110"/>
    </source>
</evidence>
<dbReference type="SUPFAM" id="SSF47226">
    <property type="entry name" value="Histidine-containing phosphotransfer domain, HPT domain"/>
    <property type="match status" value="1"/>
</dbReference>
<keyword evidence="2" id="KW-0902">Two-component regulatory system</keyword>
<keyword evidence="8" id="KW-1185">Reference proteome</keyword>
<evidence type="ECO:0000313" key="7">
    <source>
        <dbReference type="EMBL" id="MUF02717.1"/>
    </source>
</evidence>
<evidence type="ECO:0000259" key="5">
    <source>
        <dbReference type="PROSITE" id="PS50110"/>
    </source>
</evidence>
<dbReference type="Gene3D" id="3.40.50.2300">
    <property type="match status" value="1"/>
</dbReference>
<sequence>MLMVPSPAHWRHLCVLVVEDHSTYRTMMGWFLQKFGLRHELVEDGRSALVAIARRRFDLVISDCQMPCMDGYTMARAIRLHERALGHGRVPIIALTGNLVHDDPQRCRNAGMDAWLLKPLTLEQLREVLMHWLPGPPHVQPPLSPAMLSVAWPTRASLIEMFGSAQVVEQMLGSLLIEASEDSAALAHARMTLNPSLTAQRLHRLVGSLAFLGAADLEVRGSMLIAEVRAHGVVLNKPQLEAFQRDLVVYLTYLSTL</sequence>
<organism evidence="7 8">
    <name type="scientific">Pseudomonas spelaei</name>
    <dbReference type="NCBI Taxonomy" id="1055469"/>
    <lineage>
        <taxon>Bacteria</taxon>
        <taxon>Pseudomonadati</taxon>
        <taxon>Pseudomonadota</taxon>
        <taxon>Gammaproteobacteria</taxon>
        <taxon>Pseudomonadales</taxon>
        <taxon>Pseudomonadaceae</taxon>
        <taxon>Pseudomonas</taxon>
    </lineage>
</organism>
<feature type="domain" description="Response regulatory" evidence="5">
    <location>
        <begin position="14"/>
        <end position="133"/>
    </location>
</feature>
<proteinExistence type="predicted"/>
<evidence type="ECO:0000313" key="8">
    <source>
        <dbReference type="Proteomes" id="UP000438196"/>
    </source>
</evidence>
<keyword evidence="1 4" id="KW-0597">Phosphoprotein</keyword>
<dbReference type="InterPro" id="IPR008207">
    <property type="entry name" value="Sig_transdc_His_kin_Hpt_dom"/>
</dbReference>
<feature type="modified residue" description="Phosphohistidine" evidence="3">
    <location>
        <position position="203"/>
    </location>
</feature>
<dbReference type="PROSITE" id="PS50894">
    <property type="entry name" value="HPT"/>
    <property type="match status" value="1"/>
</dbReference>
<dbReference type="GO" id="GO:0005524">
    <property type="term" value="F:ATP binding"/>
    <property type="evidence" value="ECO:0007669"/>
    <property type="project" value="UniProtKB-KW"/>
</dbReference>
<dbReference type="CDD" id="cd17546">
    <property type="entry name" value="REC_hyHK_CKI1_RcsC-like"/>
    <property type="match status" value="1"/>
</dbReference>
<dbReference type="PROSITE" id="PS50110">
    <property type="entry name" value="RESPONSE_REGULATORY"/>
    <property type="match status" value="1"/>
</dbReference>
<dbReference type="GO" id="GO:0005886">
    <property type="term" value="C:plasma membrane"/>
    <property type="evidence" value="ECO:0007669"/>
    <property type="project" value="UniProtKB-SubCell"/>
</dbReference>
<dbReference type="Proteomes" id="UP000438196">
    <property type="component" value="Unassembled WGS sequence"/>
</dbReference>
<evidence type="ECO:0000259" key="6">
    <source>
        <dbReference type="PROSITE" id="PS50894"/>
    </source>
</evidence>
<dbReference type="InterPro" id="IPR011006">
    <property type="entry name" value="CheY-like_superfamily"/>
</dbReference>
<dbReference type="AlphaFoldDB" id="A0A6I3VXN7"/>
<dbReference type="OrthoDB" id="9797243at2"/>
<dbReference type="GO" id="GO:0004672">
    <property type="term" value="F:protein kinase activity"/>
    <property type="evidence" value="ECO:0007669"/>
    <property type="project" value="UniProtKB-ARBA"/>
</dbReference>
<reference evidence="7 8" key="1">
    <citation type="submission" date="2019-11" db="EMBL/GenBank/DDBJ databases">
        <title>Pseudomonas karstica sp. nov. and Pseudomonas spelaei sp. nov. from karst caves.</title>
        <authorList>
            <person name="Zeman M."/>
        </authorList>
    </citation>
    <scope>NUCLEOTIDE SEQUENCE [LARGE SCALE GENOMIC DNA]</scope>
    <source>
        <strain evidence="7 8">CCM 7893</strain>
    </source>
</reference>
<dbReference type="PANTHER" id="PTHR45339:SF5">
    <property type="entry name" value="HISTIDINE KINASE"/>
    <property type="match status" value="1"/>
</dbReference>
<protein>
    <submittedName>
        <fullName evidence="7">Response regulator</fullName>
    </submittedName>
</protein>
<feature type="domain" description="HPt" evidence="6">
    <location>
        <begin position="164"/>
        <end position="257"/>
    </location>
</feature>
<evidence type="ECO:0000256" key="4">
    <source>
        <dbReference type="PROSITE-ProRule" id="PRU00169"/>
    </source>
</evidence>
<accession>A0A6I3VXN7</accession>
<dbReference type="SUPFAM" id="SSF52172">
    <property type="entry name" value="CheY-like"/>
    <property type="match status" value="1"/>
</dbReference>